<comment type="caution">
    <text evidence="1">The sequence shown here is derived from an EMBL/GenBank/DDBJ whole genome shotgun (WGS) entry which is preliminary data.</text>
</comment>
<gene>
    <name evidence="1" type="ORF">BaRGS_00011623</name>
</gene>
<protein>
    <submittedName>
        <fullName evidence="1">Uncharacterized protein</fullName>
    </submittedName>
</protein>
<dbReference type="EMBL" id="JACVVK020000061">
    <property type="protein sequence ID" value="KAK7497093.1"/>
    <property type="molecule type" value="Genomic_DNA"/>
</dbReference>
<proteinExistence type="predicted"/>
<accession>A0ABD0LCE1</accession>
<keyword evidence="2" id="KW-1185">Reference proteome</keyword>
<reference evidence="1 2" key="1">
    <citation type="journal article" date="2023" name="Sci. Data">
        <title>Genome assembly of the Korean intertidal mud-creeper Batillaria attramentaria.</title>
        <authorList>
            <person name="Patra A.K."/>
            <person name="Ho P.T."/>
            <person name="Jun S."/>
            <person name="Lee S.J."/>
            <person name="Kim Y."/>
            <person name="Won Y.J."/>
        </authorList>
    </citation>
    <scope>NUCLEOTIDE SEQUENCE [LARGE SCALE GENOMIC DNA]</scope>
    <source>
        <strain evidence="1">Wonlab-2016</strain>
    </source>
</reference>
<organism evidence="1 2">
    <name type="scientific">Batillaria attramentaria</name>
    <dbReference type="NCBI Taxonomy" id="370345"/>
    <lineage>
        <taxon>Eukaryota</taxon>
        <taxon>Metazoa</taxon>
        <taxon>Spiralia</taxon>
        <taxon>Lophotrochozoa</taxon>
        <taxon>Mollusca</taxon>
        <taxon>Gastropoda</taxon>
        <taxon>Caenogastropoda</taxon>
        <taxon>Sorbeoconcha</taxon>
        <taxon>Cerithioidea</taxon>
        <taxon>Batillariidae</taxon>
        <taxon>Batillaria</taxon>
    </lineage>
</organism>
<dbReference type="Proteomes" id="UP001519460">
    <property type="component" value="Unassembled WGS sequence"/>
</dbReference>
<name>A0ABD0LCE1_9CAEN</name>
<dbReference type="AlphaFoldDB" id="A0ABD0LCE1"/>
<sequence length="77" mass="8447">MNDYPAPFTAWLIRKVGNFGGLFIELARVSQASSSKNDLDMSHCATASYQHEASLAFNAVADVKSVCPQEETKTEHN</sequence>
<evidence type="ECO:0000313" key="1">
    <source>
        <dbReference type="EMBL" id="KAK7497093.1"/>
    </source>
</evidence>
<evidence type="ECO:0000313" key="2">
    <source>
        <dbReference type="Proteomes" id="UP001519460"/>
    </source>
</evidence>